<keyword evidence="2" id="KW-0812">Transmembrane</keyword>
<evidence type="ECO:0000313" key="3">
    <source>
        <dbReference type="EMBL" id="KAJ4465986.1"/>
    </source>
</evidence>
<comment type="caution">
    <text evidence="3">The sequence shown here is derived from an EMBL/GenBank/DDBJ whole genome shotgun (WGS) entry which is preliminary data.</text>
</comment>
<evidence type="ECO:0000256" key="2">
    <source>
        <dbReference type="SAM" id="Phobius"/>
    </source>
</evidence>
<gene>
    <name evidence="3" type="ORF">C8J55DRAFT_527778</name>
</gene>
<keyword evidence="2" id="KW-1133">Transmembrane helix</keyword>
<protein>
    <submittedName>
        <fullName evidence="3">Uncharacterized protein</fullName>
    </submittedName>
</protein>
<feature type="transmembrane region" description="Helical" evidence="2">
    <location>
        <begin position="12"/>
        <end position="35"/>
    </location>
</feature>
<sequence>MLEARRMMGCILHGNLPAVLLRTLLHILLLIHILVPQILPVLQILVLEPEAFGILLVLLLPALLEFLDYHDDGDGYDHGDAYHHGRGGCAREEGDESWSSFVAGR</sequence>
<feature type="region of interest" description="Disordered" evidence="1">
    <location>
        <begin position="86"/>
        <end position="105"/>
    </location>
</feature>
<keyword evidence="2" id="KW-0472">Membrane</keyword>
<dbReference type="EMBL" id="JANVFS010000047">
    <property type="protein sequence ID" value="KAJ4465986.1"/>
    <property type="molecule type" value="Genomic_DNA"/>
</dbReference>
<accession>A0A9W8ZSU5</accession>
<feature type="transmembrane region" description="Helical" evidence="2">
    <location>
        <begin position="41"/>
        <end position="64"/>
    </location>
</feature>
<organism evidence="3 4">
    <name type="scientific">Lentinula lateritia</name>
    <dbReference type="NCBI Taxonomy" id="40482"/>
    <lineage>
        <taxon>Eukaryota</taxon>
        <taxon>Fungi</taxon>
        <taxon>Dikarya</taxon>
        <taxon>Basidiomycota</taxon>
        <taxon>Agaricomycotina</taxon>
        <taxon>Agaricomycetes</taxon>
        <taxon>Agaricomycetidae</taxon>
        <taxon>Agaricales</taxon>
        <taxon>Marasmiineae</taxon>
        <taxon>Omphalotaceae</taxon>
        <taxon>Lentinula</taxon>
    </lineage>
</organism>
<evidence type="ECO:0000313" key="4">
    <source>
        <dbReference type="Proteomes" id="UP001150238"/>
    </source>
</evidence>
<reference evidence="3" key="2">
    <citation type="journal article" date="2023" name="Proc. Natl. Acad. Sci. U.S.A.">
        <title>A global phylogenomic analysis of the shiitake genus Lentinula.</title>
        <authorList>
            <person name="Sierra-Patev S."/>
            <person name="Min B."/>
            <person name="Naranjo-Ortiz M."/>
            <person name="Looney B."/>
            <person name="Konkel Z."/>
            <person name="Slot J.C."/>
            <person name="Sakamoto Y."/>
            <person name="Steenwyk J.L."/>
            <person name="Rokas A."/>
            <person name="Carro J."/>
            <person name="Camarero S."/>
            <person name="Ferreira P."/>
            <person name="Molpeceres G."/>
            <person name="Ruiz-Duenas F.J."/>
            <person name="Serrano A."/>
            <person name="Henrissat B."/>
            <person name="Drula E."/>
            <person name="Hughes K.W."/>
            <person name="Mata J.L."/>
            <person name="Ishikawa N.K."/>
            <person name="Vargas-Isla R."/>
            <person name="Ushijima S."/>
            <person name="Smith C.A."/>
            <person name="Donoghue J."/>
            <person name="Ahrendt S."/>
            <person name="Andreopoulos W."/>
            <person name="He G."/>
            <person name="LaButti K."/>
            <person name="Lipzen A."/>
            <person name="Ng V."/>
            <person name="Riley R."/>
            <person name="Sandor L."/>
            <person name="Barry K."/>
            <person name="Martinez A.T."/>
            <person name="Xiao Y."/>
            <person name="Gibbons J.G."/>
            <person name="Terashima K."/>
            <person name="Grigoriev I.V."/>
            <person name="Hibbett D."/>
        </authorList>
    </citation>
    <scope>NUCLEOTIDE SEQUENCE</scope>
    <source>
        <strain evidence="3">Sp2 HRB7682 ss15</strain>
    </source>
</reference>
<evidence type="ECO:0000256" key="1">
    <source>
        <dbReference type="SAM" id="MobiDB-lite"/>
    </source>
</evidence>
<proteinExistence type="predicted"/>
<dbReference type="AlphaFoldDB" id="A0A9W8ZSU5"/>
<dbReference type="Proteomes" id="UP001150238">
    <property type="component" value="Unassembled WGS sequence"/>
</dbReference>
<reference evidence="3" key="1">
    <citation type="submission" date="2022-08" db="EMBL/GenBank/DDBJ databases">
        <authorList>
            <consortium name="DOE Joint Genome Institute"/>
            <person name="Min B."/>
            <person name="Riley R."/>
            <person name="Sierra-Patev S."/>
            <person name="Naranjo-Ortiz M."/>
            <person name="Looney B."/>
            <person name="Konkel Z."/>
            <person name="Slot J.C."/>
            <person name="Sakamoto Y."/>
            <person name="Steenwyk J.L."/>
            <person name="Rokas A."/>
            <person name="Carro J."/>
            <person name="Camarero S."/>
            <person name="Ferreira P."/>
            <person name="Molpeceres G."/>
            <person name="Ruiz-Duenas F.J."/>
            <person name="Serrano A."/>
            <person name="Henrissat B."/>
            <person name="Drula E."/>
            <person name="Hughes K.W."/>
            <person name="Mata J.L."/>
            <person name="Ishikawa N.K."/>
            <person name="Vargas-Isla R."/>
            <person name="Ushijima S."/>
            <person name="Smith C.A."/>
            <person name="Ahrendt S."/>
            <person name="Andreopoulos W."/>
            <person name="He G."/>
            <person name="Labutti K."/>
            <person name="Lipzen A."/>
            <person name="Ng V."/>
            <person name="Sandor L."/>
            <person name="Barry K."/>
            <person name="Martinez A.T."/>
            <person name="Xiao Y."/>
            <person name="Gibbons J.G."/>
            <person name="Terashima K."/>
            <person name="Hibbett D.S."/>
            <person name="Grigoriev I.V."/>
        </authorList>
    </citation>
    <scope>NUCLEOTIDE SEQUENCE</scope>
    <source>
        <strain evidence="3">Sp2 HRB7682 ss15</strain>
    </source>
</reference>
<name>A0A9W8ZSU5_9AGAR</name>